<dbReference type="AlphaFoldDB" id="A0A6I3JDR8"/>
<evidence type="ECO:0000313" key="1">
    <source>
        <dbReference type="EMBL" id="MTB96235.1"/>
    </source>
</evidence>
<evidence type="ECO:0008006" key="3">
    <source>
        <dbReference type="Google" id="ProtNLM"/>
    </source>
</evidence>
<keyword evidence="2" id="KW-1185">Reference proteome</keyword>
<protein>
    <recommendedName>
        <fullName evidence="3">DUF3558 domain-containing protein</fullName>
    </recommendedName>
</protein>
<reference evidence="1 2" key="1">
    <citation type="submission" date="2019-10" db="EMBL/GenBank/DDBJ databases">
        <title>Nocardioides novel species isolated from the excrement of Marmot.</title>
        <authorList>
            <person name="Zhang G."/>
        </authorList>
    </citation>
    <scope>NUCLEOTIDE SEQUENCE [LARGE SCALE GENOMIC DNA]</scope>
    <source>
        <strain evidence="2">zg-579</strain>
    </source>
</reference>
<accession>A0A6I3JDR8</accession>
<organism evidence="1 2">
    <name type="scientific">Nocardioides marmotae</name>
    <dbReference type="NCBI Taxonomy" id="2663857"/>
    <lineage>
        <taxon>Bacteria</taxon>
        <taxon>Bacillati</taxon>
        <taxon>Actinomycetota</taxon>
        <taxon>Actinomycetes</taxon>
        <taxon>Propionibacteriales</taxon>
        <taxon>Nocardioidaceae</taxon>
        <taxon>Nocardioides</taxon>
    </lineage>
</organism>
<dbReference type="Proteomes" id="UP000433406">
    <property type="component" value="Unassembled WGS sequence"/>
</dbReference>
<dbReference type="RefSeq" id="WP_154616001.1">
    <property type="nucleotide sequence ID" value="NZ_CP053660.1"/>
</dbReference>
<proteinExistence type="predicted"/>
<dbReference type="EMBL" id="WLCI01000015">
    <property type="protein sequence ID" value="MTB96235.1"/>
    <property type="molecule type" value="Genomic_DNA"/>
</dbReference>
<gene>
    <name evidence="1" type="ORF">GGQ22_14235</name>
</gene>
<comment type="caution">
    <text evidence="1">The sequence shown here is derived from an EMBL/GenBank/DDBJ whole genome shotgun (WGS) entry which is preliminary data.</text>
</comment>
<sequence length="196" mass="21205">MSRTAVVVVPLLVLLVGTGGLGARMLLADPDEADASAGPARCWDGSTSDDGVEGCSHPRGLDGLAWVFPSVDLDDRACTGMEEGRAARWTCRARAGGEPVTLTYAAVPDARKAVRRLDRTYADGDRAPARAEDGSVNRWVWRLSEPDESGRWLLTSAYREHPYSVRVAAPSARARDLALRELVEHRDPAEVRGVPE</sequence>
<name>A0A6I3JDR8_9ACTN</name>
<evidence type="ECO:0000313" key="2">
    <source>
        <dbReference type="Proteomes" id="UP000433406"/>
    </source>
</evidence>